<reference evidence="3 4" key="1">
    <citation type="journal article" date="2014" name="PLoS ONE">
        <title>Genome Information of Methylobacterium oryzae, a Plant-Probiotic Methylotroph in the Phyllosphere.</title>
        <authorList>
            <person name="Kwak M.J."/>
            <person name="Jeong H."/>
            <person name="Madhaiyan M."/>
            <person name="Lee Y."/>
            <person name="Sa T.M."/>
            <person name="Oh T.K."/>
            <person name="Kim J.F."/>
        </authorList>
    </citation>
    <scope>NUCLEOTIDE SEQUENCE [LARGE SCALE GENOMIC DNA]</scope>
    <source>
        <strain evidence="3 4">CBMB20</strain>
    </source>
</reference>
<sequence>MTARTNHRWNTSLAALLVLGVPLLAGPAIAAGNDATYRAALTGSSEVPATTGAGTGEITATFDPAAKRLSWSGRYSGLTGPVTAAHFHGPAKAGENAGVLVPVTAASSPFSGEAILDDAKAADLAAGRIYFNLHTAANPKGEIRGQLERAP</sequence>
<protein>
    <submittedName>
        <fullName evidence="3">CHRD domain-containing protein</fullName>
    </submittedName>
</protein>
<keyword evidence="4" id="KW-1185">Reference proteome</keyword>
<dbReference type="Pfam" id="PF07452">
    <property type="entry name" value="CHRD"/>
    <property type="match status" value="1"/>
</dbReference>
<keyword evidence="1" id="KW-0732">Signal</keyword>
<feature type="domain" description="CHRD" evidence="2">
    <location>
        <begin position="33"/>
        <end position="151"/>
    </location>
</feature>
<proteinExistence type="predicted"/>
<dbReference type="InterPro" id="IPR010895">
    <property type="entry name" value="CHRD"/>
</dbReference>
<gene>
    <name evidence="3" type="ORF">MOC_0599</name>
</gene>
<dbReference type="STRING" id="693986.MOC_0599"/>
<dbReference type="SMART" id="SM00754">
    <property type="entry name" value="CHRD"/>
    <property type="match status" value="1"/>
</dbReference>
<accession>A0A089Q182</accession>
<dbReference type="Proteomes" id="UP000029492">
    <property type="component" value="Chromosome"/>
</dbReference>
<dbReference type="PROSITE" id="PS50933">
    <property type="entry name" value="CHRD"/>
    <property type="match status" value="1"/>
</dbReference>
<dbReference type="AlphaFoldDB" id="A0A089Q182"/>
<evidence type="ECO:0000259" key="2">
    <source>
        <dbReference type="PROSITE" id="PS50933"/>
    </source>
</evidence>
<evidence type="ECO:0000313" key="4">
    <source>
        <dbReference type="Proteomes" id="UP000029492"/>
    </source>
</evidence>
<name>A0A089Q182_9HYPH</name>
<feature type="chain" id="PRO_5001848910" evidence="1">
    <location>
        <begin position="31"/>
        <end position="151"/>
    </location>
</feature>
<dbReference type="EMBL" id="CP003811">
    <property type="protein sequence ID" value="AIQ88354.1"/>
    <property type="molecule type" value="Genomic_DNA"/>
</dbReference>
<feature type="signal peptide" evidence="1">
    <location>
        <begin position="1"/>
        <end position="30"/>
    </location>
</feature>
<dbReference type="KEGG" id="mor:MOC_0599"/>
<dbReference type="eggNOG" id="COG2335">
    <property type="taxonomic scope" value="Bacteria"/>
</dbReference>
<evidence type="ECO:0000256" key="1">
    <source>
        <dbReference type="SAM" id="SignalP"/>
    </source>
</evidence>
<dbReference type="RefSeq" id="WP_043383623.1">
    <property type="nucleotide sequence ID" value="NZ_CP003811.1"/>
</dbReference>
<dbReference type="HOGENOM" id="CLU_107551_1_0_5"/>
<evidence type="ECO:0000313" key="3">
    <source>
        <dbReference type="EMBL" id="AIQ88354.1"/>
    </source>
</evidence>
<organism evidence="3 4">
    <name type="scientific">Methylobacterium oryzae CBMB20</name>
    <dbReference type="NCBI Taxonomy" id="693986"/>
    <lineage>
        <taxon>Bacteria</taxon>
        <taxon>Pseudomonadati</taxon>
        <taxon>Pseudomonadota</taxon>
        <taxon>Alphaproteobacteria</taxon>
        <taxon>Hyphomicrobiales</taxon>
        <taxon>Methylobacteriaceae</taxon>
        <taxon>Methylobacterium</taxon>
    </lineage>
</organism>